<keyword evidence="3" id="KW-1185">Reference proteome</keyword>
<dbReference type="PANTHER" id="PTHR33336:SF3">
    <property type="entry name" value="ABM DOMAIN-CONTAINING PROTEIN"/>
    <property type="match status" value="1"/>
</dbReference>
<dbReference type="PROSITE" id="PS51725">
    <property type="entry name" value="ABM"/>
    <property type="match status" value="1"/>
</dbReference>
<dbReference type="RefSeq" id="WP_251800850.1">
    <property type="nucleotide sequence ID" value="NZ_JAMQOL010000037.1"/>
</dbReference>
<proteinExistence type="predicted"/>
<feature type="domain" description="ABM" evidence="1">
    <location>
        <begin position="2"/>
        <end position="91"/>
    </location>
</feature>
<dbReference type="Pfam" id="PF03992">
    <property type="entry name" value="ABM"/>
    <property type="match status" value="1"/>
</dbReference>
<keyword evidence="2" id="KW-0503">Monooxygenase</keyword>
<dbReference type="SUPFAM" id="SSF54909">
    <property type="entry name" value="Dimeric alpha+beta barrel"/>
    <property type="match status" value="1"/>
</dbReference>
<sequence length="93" mass="10359">MIIVHGGITVDPSRIGDIEEAGATFQKASKAEDGCLEYQLSWKIDEPGNLRLLEIWESRDKHQAHKDQAHTRAWTTFISSVATAAPQFHDITA</sequence>
<dbReference type="EMBL" id="JAMQOL010000037">
    <property type="protein sequence ID" value="MCM4081055.1"/>
    <property type="molecule type" value="Genomic_DNA"/>
</dbReference>
<dbReference type="InterPro" id="IPR011008">
    <property type="entry name" value="Dimeric_a/b-barrel"/>
</dbReference>
<dbReference type="InterPro" id="IPR007138">
    <property type="entry name" value="ABM_dom"/>
</dbReference>
<protein>
    <submittedName>
        <fullName evidence="2">Antibiotic biosynthesis monooxygenase</fullName>
    </submittedName>
</protein>
<dbReference type="InterPro" id="IPR050744">
    <property type="entry name" value="AI-2_Isomerase_LsrG"/>
</dbReference>
<evidence type="ECO:0000259" key="1">
    <source>
        <dbReference type="PROSITE" id="PS51725"/>
    </source>
</evidence>
<dbReference type="Proteomes" id="UP001523216">
    <property type="component" value="Unassembled WGS sequence"/>
</dbReference>
<evidence type="ECO:0000313" key="3">
    <source>
        <dbReference type="Proteomes" id="UP001523216"/>
    </source>
</evidence>
<organism evidence="2 3">
    <name type="scientific">Paractinoplanes hotanensis</name>
    <dbReference type="NCBI Taxonomy" id="2906497"/>
    <lineage>
        <taxon>Bacteria</taxon>
        <taxon>Bacillati</taxon>
        <taxon>Actinomycetota</taxon>
        <taxon>Actinomycetes</taxon>
        <taxon>Micromonosporales</taxon>
        <taxon>Micromonosporaceae</taxon>
        <taxon>Paractinoplanes</taxon>
    </lineage>
</organism>
<comment type="caution">
    <text evidence="2">The sequence shown here is derived from an EMBL/GenBank/DDBJ whole genome shotgun (WGS) entry which is preliminary data.</text>
</comment>
<dbReference type="PANTHER" id="PTHR33336">
    <property type="entry name" value="QUINOL MONOOXYGENASE YGIN-RELATED"/>
    <property type="match status" value="1"/>
</dbReference>
<dbReference type="Gene3D" id="3.30.70.100">
    <property type="match status" value="1"/>
</dbReference>
<reference evidence="2 3" key="1">
    <citation type="submission" date="2022-06" db="EMBL/GenBank/DDBJ databases">
        <title>Actinoplanes abujensis sp. nov., isolated from Nigerian arid soil.</title>
        <authorList>
            <person name="Ding P."/>
        </authorList>
    </citation>
    <scope>NUCLEOTIDE SEQUENCE [LARGE SCALE GENOMIC DNA]</scope>
    <source>
        <strain evidence="3">TRM88002</strain>
    </source>
</reference>
<accession>A0ABT0Y4U0</accession>
<keyword evidence="2" id="KW-0560">Oxidoreductase</keyword>
<gene>
    <name evidence="2" type="ORF">LXN57_26110</name>
</gene>
<evidence type="ECO:0000313" key="2">
    <source>
        <dbReference type="EMBL" id="MCM4081055.1"/>
    </source>
</evidence>
<name>A0ABT0Y4U0_9ACTN</name>
<dbReference type="GO" id="GO:0004497">
    <property type="term" value="F:monooxygenase activity"/>
    <property type="evidence" value="ECO:0007669"/>
    <property type="project" value="UniProtKB-KW"/>
</dbReference>